<dbReference type="InterPro" id="IPR011855">
    <property type="entry name" value="Phgtail_TP901_1"/>
</dbReference>
<evidence type="ECO:0000313" key="1">
    <source>
        <dbReference type="EMBL" id="KKM69499.1"/>
    </source>
</evidence>
<proteinExistence type="predicted"/>
<organism evidence="1">
    <name type="scientific">marine sediment metagenome</name>
    <dbReference type="NCBI Taxonomy" id="412755"/>
    <lineage>
        <taxon>unclassified sequences</taxon>
        <taxon>metagenomes</taxon>
        <taxon>ecological metagenomes</taxon>
    </lineage>
</organism>
<dbReference type="Pfam" id="PF06199">
    <property type="entry name" value="Phage_tail_2"/>
    <property type="match status" value="1"/>
</dbReference>
<protein>
    <submittedName>
        <fullName evidence="1">Uncharacterized protein</fullName>
    </submittedName>
</protein>
<name>A0A0F9JI07_9ZZZZ</name>
<sequence>MPTTSITSKSGRDFEIRVADPNVSPAVYAQIGGLRTTTFNINNNAVDITSVTSAGFTEWDPDGGIQNVSAEIEGIFDSNTTGAQSMSTAAETRVLIECQVLSGHGDSIFFTAVVTAFTRTGAHDNVETFTSSLVSHGPINFGN</sequence>
<reference evidence="1" key="1">
    <citation type="journal article" date="2015" name="Nature">
        <title>Complex archaea that bridge the gap between prokaryotes and eukaryotes.</title>
        <authorList>
            <person name="Spang A."/>
            <person name="Saw J.H."/>
            <person name="Jorgensen S.L."/>
            <person name="Zaremba-Niedzwiedzka K."/>
            <person name="Martijn J."/>
            <person name="Lind A.E."/>
            <person name="van Eijk R."/>
            <person name="Schleper C."/>
            <person name="Guy L."/>
            <person name="Ettema T.J."/>
        </authorList>
    </citation>
    <scope>NUCLEOTIDE SEQUENCE</scope>
</reference>
<dbReference type="AlphaFoldDB" id="A0A0F9JI07"/>
<comment type="caution">
    <text evidence="1">The sequence shown here is derived from an EMBL/GenBank/DDBJ whole genome shotgun (WGS) entry which is preliminary data.</text>
</comment>
<dbReference type="EMBL" id="LAZR01009978">
    <property type="protein sequence ID" value="KKM69499.1"/>
    <property type="molecule type" value="Genomic_DNA"/>
</dbReference>
<accession>A0A0F9JI07</accession>
<gene>
    <name evidence="1" type="ORF">LCGC14_1450180</name>
</gene>